<dbReference type="GO" id="GO:0071555">
    <property type="term" value="P:cell wall organization"/>
    <property type="evidence" value="ECO:0007669"/>
    <property type="project" value="UniProtKB-KW"/>
</dbReference>
<evidence type="ECO:0000256" key="6">
    <source>
        <dbReference type="ARBA" id="ARBA00022984"/>
    </source>
</evidence>
<keyword evidence="3 10" id="KW-0328">Glycosyltransferase</keyword>
<dbReference type="EC" id="2.4.1.227" evidence="10"/>
<evidence type="ECO:0000313" key="13">
    <source>
        <dbReference type="EMBL" id="TRD10706.1"/>
    </source>
</evidence>
<comment type="subcellular location">
    <subcellularLocation>
        <location evidence="10">Cell membrane</location>
        <topology evidence="10">Peripheral membrane protein</topology>
        <orientation evidence="10">Cytoplasmic side</orientation>
    </subcellularLocation>
</comment>
<dbReference type="InterPro" id="IPR004276">
    <property type="entry name" value="GlycoTrans_28_N"/>
</dbReference>
<comment type="pathway">
    <text evidence="10">Cell wall biogenesis; peptidoglycan biosynthesis.</text>
</comment>
<evidence type="ECO:0000313" key="14">
    <source>
        <dbReference type="Proteomes" id="UP000316343"/>
    </source>
</evidence>
<evidence type="ECO:0000256" key="7">
    <source>
        <dbReference type="ARBA" id="ARBA00023136"/>
    </source>
</evidence>
<dbReference type="Pfam" id="PF04101">
    <property type="entry name" value="Glyco_tran_28_C"/>
    <property type="match status" value="1"/>
</dbReference>
<dbReference type="OrthoDB" id="9808936at2"/>
<evidence type="ECO:0000256" key="9">
    <source>
        <dbReference type="ARBA" id="ARBA00023316"/>
    </source>
</evidence>
<dbReference type="InterPro" id="IPR006009">
    <property type="entry name" value="GlcNAc_MurG"/>
</dbReference>
<dbReference type="GO" id="GO:0050511">
    <property type="term" value="F:undecaprenyldiphospho-muramoylpentapeptide beta-N-acetylglucosaminyltransferase activity"/>
    <property type="evidence" value="ECO:0007669"/>
    <property type="project" value="UniProtKB-UniRule"/>
</dbReference>
<comment type="catalytic activity">
    <reaction evidence="10">
        <text>di-trans,octa-cis-undecaprenyl diphospho-N-acetyl-alpha-D-muramoyl-L-alanyl-D-glutamyl-meso-2,6-diaminopimeloyl-D-alanyl-D-alanine + UDP-N-acetyl-alpha-D-glucosamine = di-trans,octa-cis-undecaprenyl diphospho-[N-acetyl-alpha-D-glucosaminyl-(1-&gt;4)]-N-acetyl-alpha-D-muramoyl-L-alanyl-D-glutamyl-meso-2,6-diaminopimeloyl-D-alanyl-D-alanine + UDP + H(+)</text>
        <dbReference type="Rhea" id="RHEA:31227"/>
        <dbReference type="ChEBI" id="CHEBI:15378"/>
        <dbReference type="ChEBI" id="CHEBI:57705"/>
        <dbReference type="ChEBI" id="CHEBI:58223"/>
        <dbReference type="ChEBI" id="CHEBI:61387"/>
        <dbReference type="ChEBI" id="CHEBI:61388"/>
        <dbReference type="EC" id="2.4.1.227"/>
    </reaction>
</comment>
<dbReference type="NCBIfam" id="TIGR01133">
    <property type="entry name" value="murG"/>
    <property type="match status" value="1"/>
</dbReference>
<dbReference type="UniPathway" id="UPA00219"/>
<reference evidence="13 14" key="1">
    <citation type="submission" date="2019-06" db="EMBL/GenBank/DDBJ databases">
        <title>Erythrobacter insulae sp. nov., isolated from a tidal flat.</title>
        <authorList>
            <person name="Yoon J.-H."/>
        </authorList>
    </citation>
    <scope>NUCLEOTIDE SEQUENCE [LARGE SCALE GENOMIC DNA]</scope>
    <source>
        <strain evidence="13 14">JBTF-M21</strain>
    </source>
</reference>
<feature type="domain" description="Glycosyltransferase family 28 N-terminal" evidence="11">
    <location>
        <begin position="17"/>
        <end position="152"/>
    </location>
</feature>
<dbReference type="GO" id="GO:0009252">
    <property type="term" value="P:peptidoglycan biosynthetic process"/>
    <property type="evidence" value="ECO:0007669"/>
    <property type="project" value="UniProtKB-UniRule"/>
</dbReference>
<comment type="caution">
    <text evidence="13">The sequence shown here is derived from an EMBL/GenBank/DDBJ whole genome shotgun (WGS) entry which is preliminary data.</text>
</comment>
<comment type="caution">
    <text evidence="10">Lacks conserved residue(s) required for the propagation of feature annotation.</text>
</comment>
<feature type="binding site" evidence="10">
    <location>
        <begin position="24"/>
        <end position="26"/>
    </location>
    <ligand>
        <name>UDP-N-acetyl-alpha-D-glucosamine</name>
        <dbReference type="ChEBI" id="CHEBI:57705"/>
    </ligand>
</feature>
<comment type="similarity">
    <text evidence="10">Belongs to the glycosyltransferase 28 family. MurG subfamily.</text>
</comment>
<organism evidence="13 14">
    <name type="scientific">Erythrobacter insulae</name>
    <dbReference type="NCBI Taxonomy" id="2584124"/>
    <lineage>
        <taxon>Bacteria</taxon>
        <taxon>Pseudomonadati</taxon>
        <taxon>Pseudomonadota</taxon>
        <taxon>Alphaproteobacteria</taxon>
        <taxon>Sphingomonadales</taxon>
        <taxon>Erythrobacteraceae</taxon>
        <taxon>Erythrobacter/Porphyrobacter group</taxon>
        <taxon>Erythrobacter</taxon>
    </lineage>
</organism>
<feature type="domain" description="Glycosyl transferase family 28 C-terminal" evidence="12">
    <location>
        <begin position="199"/>
        <end position="363"/>
    </location>
</feature>
<dbReference type="AlphaFoldDB" id="A0A547P9A2"/>
<evidence type="ECO:0000256" key="1">
    <source>
        <dbReference type="ARBA" id="ARBA00022475"/>
    </source>
</evidence>
<dbReference type="HAMAP" id="MF_00033">
    <property type="entry name" value="MurG"/>
    <property type="match status" value="1"/>
</dbReference>
<keyword evidence="9 10" id="KW-0961">Cell wall biogenesis/degradation</keyword>
<evidence type="ECO:0000256" key="8">
    <source>
        <dbReference type="ARBA" id="ARBA00023306"/>
    </source>
</evidence>
<dbReference type="Proteomes" id="UP000316343">
    <property type="component" value="Unassembled WGS sequence"/>
</dbReference>
<dbReference type="GO" id="GO:0005886">
    <property type="term" value="C:plasma membrane"/>
    <property type="evidence" value="ECO:0007669"/>
    <property type="project" value="UniProtKB-SubCell"/>
</dbReference>
<evidence type="ECO:0000256" key="4">
    <source>
        <dbReference type="ARBA" id="ARBA00022679"/>
    </source>
</evidence>
<keyword evidence="1 10" id="KW-1003">Cell membrane</keyword>
<evidence type="ECO:0000256" key="5">
    <source>
        <dbReference type="ARBA" id="ARBA00022960"/>
    </source>
</evidence>
<dbReference type="GO" id="GO:0051991">
    <property type="term" value="F:UDP-N-acetyl-D-glucosamine:N-acetylmuramoyl-L-alanyl-D-glutamyl-meso-2,6-diaminopimelyl-D-alanyl-D-alanine-diphosphoundecaprenol 4-beta-N-acetylglucosaminlytransferase activity"/>
    <property type="evidence" value="ECO:0007669"/>
    <property type="project" value="RHEA"/>
</dbReference>
<dbReference type="EMBL" id="VHJK01000001">
    <property type="protein sequence ID" value="TRD10706.1"/>
    <property type="molecule type" value="Genomic_DNA"/>
</dbReference>
<evidence type="ECO:0000259" key="11">
    <source>
        <dbReference type="Pfam" id="PF03033"/>
    </source>
</evidence>
<keyword evidence="4 10" id="KW-0808">Transferase</keyword>
<proteinExistence type="inferred from homology"/>
<keyword evidence="7 10" id="KW-0472">Membrane</keyword>
<dbReference type="GO" id="GO:0051301">
    <property type="term" value="P:cell division"/>
    <property type="evidence" value="ECO:0007669"/>
    <property type="project" value="UniProtKB-KW"/>
</dbReference>
<dbReference type="InterPro" id="IPR007235">
    <property type="entry name" value="Glyco_trans_28_C"/>
</dbReference>
<dbReference type="RefSeq" id="WP_142786968.1">
    <property type="nucleotide sequence ID" value="NZ_VHJK01000001.1"/>
</dbReference>
<accession>A0A547P9A2</accession>
<dbReference type="Gene3D" id="3.40.50.2000">
    <property type="entry name" value="Glycogen Phosphorylase B"/>
    <property type="match status" value="2"/>
</dbReference>
<feature type="binding site" evidence="10">
    <location>
        <position position="306"/>
    </location>
    <ligand>
        <name>UDP-N-acetyl-alpha-D-glucosamine</name>
        <dbReference type="ChEBI" id="CHEBI:57705"/>
    </ligand>
</feature>
<keyword evidence="14" id="KW-1185">Reference proteome</keyword>
<keyword evidence="8 10" id="KW-0131">Cell cycle</keyword>
<keyword evidence="2 10" id="KW-0132">Cell division</keyword>
<feature type="binding site" evidence="10">
    <location>
        <position position="177"/>
    </location>
    <ligand>
        <name>UDP-N-acetyl-alpha-D-glucosamine</name>
        <dbReference type="ChEBI" id="CHEBI:57705"/>
    </ligand>
</feature>
<dbReference type="GO" id="GO:0008360">
    <property type="term" value="P:regulation of cell shape"/>
    <property type="evidence" value="ECO:0007669"/>
    <property type="project" value="UniProtKB-KW"/>
</dbReference>
<dbReference type="GO" id="GO:0005975">
    <property type="term" value="P:carbohydrate metabolic process"/>
    <property type="evidence" value="ECO:0007669"/>
    <property type="project" value="InterPro"/>
</dbReference>
<comment type="function">
    <text evidence="10">Cell wall formation. Catalyzes the transfer of a GlcNAc subunit on undecaprenyl-pyrophosphoryl-MurNAc-pentapeptide (lipid intermediate I) to form undecaprenyl-pyrophosphoryl-MurNAc-(pentapeptide)GlcNAc (lipid intermediate II).</text>
</comment>
<dbReference type="PANTHER" id="PTHR21015:SF22">
    <property type="entry name" value="GLYCOSYLTRANSFERASE"/>
    <property type="match status" value="1"/>
</dbReference>
<dbReference type="Pfam" id="PF03033">
    <property type="entry name" value="Glyco_transf_28"/>
    <property type="match status" value="1"/>
</dbReference>
<gene>
    <name evidence="10 13" type="primary">murG</name>
    <name evidence="13" type="ORF">FGU71_01715</name>
</gene>
<evidence type="ECO:0000256" key="2">
    <source>
        <dbReference type="ARBA" id="ARBA00022618"/>
    </source>
</evidence>
<evidence type="ECO:0000256" key="3">
    <source>
        <dbReference type="ARBA" id="ARBA00022676"/>
    </source>
</evidence>
<evidence type="ECO:0000256" key="10">
    <source>
        <dbReference type="HAMAP-Rule" id="MF_00033"/>
    </source>
</evidence>
<keyword evidence="5 10" id="KW-0133">Cell shape</keyword>
<dbReference type="CDD" id="cd03785">
    <property type="entry name" value="GT28_MurG"/>
    <property type="match status" value="1"/>
</dbReference>
<feature type="binding site" evidence="10">
    <location>
        <position position="205"/>
    </location>
    <ligand>
        <name>UDP-N-acetyl-alpha-D-glucosamine</name>
        <dbReference type="ChEBI" id="CHEBI:57705"/>
    </ligand>
</feature>
<dbReference type="SUPFAM" id="SSF53756">
    <property type="entry name" value="UDP-Glycosyltransferase/glycogen phosphorylase"/>
    <property type="match status" value="1"/>
</dbReference>
<evidence type="ECO:0000259" key="12">
    <source>
        <dbReference type="Pfam" id="PF04101"/>
    </source>
</evidence>
<sequence length="411" mass="43852">MTSETVQPVQTGASRHFVLAAGGTGGHLIPAFALATELEARGHHVALITDERGANIPGKPDSLTAHVLPAGRFGKNPFSWINGARAVMEGRNMALRLFESFEPSAVIGFGGYPALPALLAATSADVPSIVHEQNAVLGRVNRLLASRVEAIATSYSKVERLKPKFRSKTHLVGNPVREDVLALRDEEFPAFTEDGLLRVLVTGGSQGASVLSDVVPDGLSMLPDGLRQRLQVTQQCRSEDVDRVRERYASHNIAAELGTYFEDMHERLADTHLFIGRAGASTIAELTAVGRPGILIPLPIATDDHQAVNTRDVVKAGGARMIRQSSFTPKELAKQIQAMAKNPSSLANAAHGAWNCGYPDAAKNLADLVESMAGIDLMDVVRVGETNPRAAKVANKTQTATRDASQKDVAA</sequence>
<name>A0A547P9A2_9SPHN</name>
<dbReference type="PANTHER" id="PTHR21015">
    <property type="entry name" value="UDP-N-ACETYLGLUCOSAMINE--N-ACETYLMURAMYL-(PENTAPEPTIDE) PYROPHOSPHORYL-UNDECAPRENOL N-ACETYLGLUCOSAMINE TRANSFERASE 1"/>
    <property type="match status" value="1"/>
</dbReference>
<protein>
    <recommendedName>
        <fullName evidence="10">UDP-N-acetylglucosamine--N-acetylmuramyl-(pentapeptide) pyrophosphoryl-undecaprenol N-acetylglucosamine transferase</fullName>
        <ecNumber evidence="10">2.4.1.227</ecNumber>
    </recommendedName>
    <alternativeName>
        <fullName evidence="10">Undecaprenyl-PP-MurNAc-pentapeptide-UDPGlcNAc GlcNAc transferase</fullName>
    </alternativeName>
</protein>
<keyword evidence="6 10" id="KW-0573">Peptidoglycan synthesis</keyword>
<feature type="binding site" evidence="10">
    <location>
        <position position="134"/>
    </location>
    <ligand>
        <name>UDP-N-acetyl-alpha-D-glucosamine</name>
        <dbReference type="ChEBI" id="CHEBI:57705"/>
    </ligand>
</feature>